<evidence type="ECO:0000313" key="1">
    <source>
        <dbReference type="EMBL" id="BBX35931.1"/>
    </source>
</evidence>
<dbReference type="EMBL" id="AP022567">
    <property type="protein sequence ID" value="BBX35931.1"/>
    <property type="molecule type" value="Genomic_DNA"/>
</dbReference>
<evidence type="ECO:0008006" key="3">
    <source>
        <dbReference type="Google" id="ProtNLM"/>
    </source>
</evidence>
<keyword evidence="2" id="KW-1185">Reference proteome</keyword>
<dbReference type="Proteomes" id="UP000465622">
    <property type="component" value="Chromosome"/>
</dbReference>
<evidence type="ECO:0000313" key="2">
    <source>
        <dbReference type="Proteomes" id="UP000465622"/>
    </source>
</evidence>
<proteinExistence type="predicted"/>
<gene>
    <name evidence="1" type="ORF">MMAGJ_52130</name>
</gene>
<protein>
    <recommendedName>
        <fullName evidence="3">Secreted protein</fullName>
    </recommendedName>
</protein>
<sequence>MALHCTHAGLVYTVTVIFGTAPLAVSERSKPGLATWLDHGARYTSATSSPPKFLAPEAAFRPVVKPTPPDSLRSGGLPNCGGLSVSQTLHLVARHPKPYNMF</sequence>
<organism evidence="1 2">
    <name type="scientific">Mycolicibacterium mageritense</name>
    <name type="common">Mycobacterium mageritense</name>
    <dbReference type="NCBI Taxonomy" id="53462"/>
    <lineage>
        <taxon>Bacteria</taxon>
        <taxon>Bacillati</taxon>
        <taxon>Actinomycetota</taxon>
        <taxon>Actinomycetes</taxon>
        <taxon>Mycobacteriales</taxon>
        <taxon>Mycobacteriaceae</taxon>
        <taxon>Mycolicibacterium</taxon>
    </lineage>
</organism>
<reference evidence="1 2" key="1">
    <citation type="journal article" date="2019" name="Emerg. Microbes Infect.">
        <title>Comprehensive subspecies identification of 175 nontuberculous mycobacteria species based on 7547 genomic profiles.</title>
        <authorList>
            <person name="Matsumoto Y."/>
            <person name="Kinjo T."/>
            <person name="Motooka D."/>
            <person name="Nabeya D."/>
            <person name="Jung N."/>
            <person name="Uechi K."/>
            <person name="Horii T."/>
            <person name="Iida T."/>
            <person name="Fujita J."/>
            <person name="Nakamura S."/>
        </authorList>
    </citation>
    <scope>NUCLEOTIDE SEQUENCE [LARGE SCALE GENOMIC DNA]</scope>
    <source>
        <strain evidence="1 2">JCM 12375</strain>
    </source>
</reference>
<name>A0ABM7HZB0_MYCME</name>
<accession>A0ABM7HZB0</accession>